<dbReference type="SUPFAM" id="SSF53448">
    <property type="entry name" value="Nucleotide-diphospho-sugar transferases"/>
    <property type="match status" value="1"/>
</dbReference>
<evidence type="ECO:0000256" key="2">
    <source>
        <dbReference type="ARBA" id="ARBA00022676"/>
    </source>
</evidence>
<dbReference type="Gene3D" id="3.90.550.10">
    <property type="entry name" value="Spore Coat Polysaccharide Biosynthesis Protein SpsA, Chain A"/>
    <property type="match status" value="1"/>
</dbReference>
<dbReference type="RefSeq" id="WP_025705898.1">
    <property type="nucleotide sequence ID" value="NZ_CP009287.1"/>
</dbReference>
<evidence type="ECO:0000313" key="5">
    <source>
        <dbReference type="EMBL" id="AIQ70298.1"/>
    </source>
</evidence>
<sequence length="338" mass="39551">MKLLSFIVPCYNSQDYMDRCISSLLVNDEEIEIIIVNDGSSDHTGLIAEDYKVRYPSIVRVIHQDNLGHGGAVNTGIKLAAGMFVKVVDSDDWVDRHAYLKILMSLKKLVAETKPVDMVVSNFVYEKQGKRHRKVMKYDKNFPEERVFTWDEISSFRKGQYILMHSIIYRTNLLKEGQFTLPEHTFYVDNLFVFKPLEKVERIYYINVDFYRYFIGRADQSVNEKVMIERIDQQLKVNKLMIDGVDIEQITSPELRKYMLNYLEIITVISTILLIRSGKEEDLKKKKELWKYIKDKDIQLYNSIRYGVMGRLMNIPGYLGRSITVSAYKVSQKIVGFN</sequence>
<evidence type="ECO:0000256" key="3">
    <source>
        <dbReference type="ARBA" id="ARBA00022679"/>
    </source>
</evidence>
<evidence type="ECO:0000259" key="4">
    <source>
        <dbReference type="Pfam" id="PF00535"/>
    </source>
</evidence>
<comment type="similarity">
    <text evidence="1">Belongs to the glycosyltransferase 2 family.</text>
</comment>
<dbReference type="Proteomes" id="UP000029500">
    <property type="component" value="Chromosome"/>
</dbReference>
<dbReference type="eggNOG" id="COG0463">
    <property type="taxonomic scope" value="Bacteria"/>
</dbReference>
<dbReference type="AlphaFoldDB" id="A0A089MFN3"/>
<keyword evidence="3 5" id="KW-0808">Transferase</keyword>
<dbReference type="InterPro" id="IPR001173">
    <property type="entry name" value="Glyco_trans_2-like"/>
</dbReference>
<proteinExistence type="inferred from homology"/>
<dbReference type="PANTHER" id="PTHR22916">
    <property type="entry name" value="GLYCOSYLTRANSFERASE"/>
    <property type="match status" value="1"/>
</dbReference>
<gene>
    <name evidence="5" type="ORF">PGRAT_23620</name>
</gene>
<keyword evidence="6" id="KW-1185">Reference proteome</keyword>
<accession>A0A089MFN3</accession>
<dbReference type="HOGENOM" id="CLU_025996_1_1_9"/>
<dbReference type="STRING" id="189425.PGRAT_23620"/>
<dbReference type="InterPro" id="IPR029044">
    <property type="entry name" value="Nucleotide-diphossugar_trans"/>
</dbReference>
<dbReference type="EMBL" id="CP009287">
    <property type="protein sequence ID" value="AIQ70298.1"/>
    <property type="molecule type" value="Genomic_DNA"/>
</dbReference>
<dbReference type="CDD" id="cd00761">
    <property type="entry name" value="Glyco_tranf_GTA_type"/>
    <property type="match status" value="1"/>
</dbReference>
<dbReference type="PANTHER" id="PTHR22916:SF51">
    <property type="entry name" value="GLYCOSYLTRANSFERASE EPSH-RELATED"/>
    <property type="match status" value="1"/>
</dbReference>
<reference evidence="5 6" key="1">
    <citation type="submission" date="2014-08" db="EMBL/GenBank/DDBJ databases">
        <title>Comparative genomics of the Paenibacillus odorifer group.</title>
        <authorList>
            <person name="den Bakker H.C."/>
            <person name="Tsai Y.-C."/>
            <person name="Martin N."/>
            <person name="Korlach J."/>
            <person name="Wiedmann M."/>
        </authorList>
    </citation>
    <scope>NUCLEOTIDE SEQUENCE [LARGE SCALE GENOMIC DNA]</scope>
    <source>
        <strain evidence="5 6">DSM 15220</strain>
    </source>
</reference>
<dbReference type="Pfam" id="PF00535">
    <property type="entry name" value="Glycos_transf_2"/>
    <property type="match status" value="1"/>
</dbReference>
<dbReference type="GO" id="GO:0016757">
    <property type="term" value="F:glycosyltransferase activity"/>
    <property type="evidence" value="ECO:0007669"/>
    <property type="project" value="UniProtKB-KW"/>
</dbReference>
<protein>
    <submittedName>
        <fullName evidence="5">Glycosyl transferase</fullName>
    </submittedName>
</protein>
<organism evidence="5 6">
    <name type="scientific">Paenibacillus graminis</name>
    <dbReference type="NCBI Taxonomy" id="189425"/>
    <lineage>
        <taxon>Bacteria</taxon>
        <taxon>Bacillati</taxon>
        <taxon>Bacillota</taxon>
        <taxon>Bacilli</taxon>
        <taxon>Bacillales</taxon>
        <taxon>Paenibacillaceae</taxon>
        <taxon>Paenibacillus</taxon>
    </lineage>
</organism>
<name>A0A089MFN3_9BACL</name>
<evidence type="ECO:0000256" key="1">
    <source>
        <dbReference type="ARBA" id="ARBA00006739"/>
    </source>
</evidence>
<dbReference type="KEGG" id="pgm:PGRAT_23620"/>
<evidence type="ECO:0000313" key="6">
    <source>
        <dbReference type="Proteomes" id="UP000029500"/>
    </source>
</evidence>
<keyword evidence="2" id="KW-0328">Glycosyltransferase</keyword>
<dbReference type="OrthoDB" id="396512at2"/>
<feature type="domain" description="Glycosyltransferase 2-like" evidence="4">
    <location>
        <begin position="5"/>
        <end position="163"/>
    </location>
</feature>